<dbReference type="SMART" id="SM00347">
    <property type="entry name" value="HTH_MARR"/>
    <property type="match status" value="1"/>
</dbReference>
<dbReference type="Pfam" id="PF01047">
    <property type="entry name" value="MarR"/>
    <property type="match status" value="1"/>
</dbReference>
<dbReference type="SUPFAM" id="SSF46785">
    <property type="entry name" value="Winged helix' DNA-binding domain"/>
    <property type="match status" value="1"/>
</dbReference>
<dbReference type="InterPro" id="IPR036390">
    <property type="entry name" value="WH_DNA-bd_sf"/>
</dbReference>
<dbReference type="PRINTS" id="PR00598">
    <property type="entry name" value="HTHMARR"/>
</dbReference>
<geneLocation type="plasmid" evidence="2 3">
    <name>p1</name>
</geneLocation>
<accession>A0A5C2H9H9</accession>
<dbReference type="PANTHER" id="PTHR33164:SF13">
    <property type="entry name" value="4-HYDROXYPHENYLACETATE CATABOLISM PROTEIN"/>
    <property type="match status" value="1"/>
</dbReference>
<dbReference type="Proteomes" id="UP000237655">
    <property type="component" value="Plasmid p1"/>
</dbReference>
<dbReference type="InterPro" id="IPR036388">
    <property type="entry name" value="WH-like_DNA-bd_sf"/>
</dbReference>
<reference evidence="2 3" key="1">
    <citation type="submission" date="2019-09" db="EMBL/GenBank/DDBJ databases">
        <title>Novel bacterium SH-1.</title>
        <authorList>
            <person name="Kim Y.-S."/>
            <person name="Kim K.-H."/>
        </authorList>
    </citation>
    <scope>NUCLEOTIDE SEQUENCE [LARGE SCALE GENOMIC DNA]</scope>
    <source>
        <strain evidence="2 3">SH-1</strain>
        <plasmid evidence="2 3">p1</plasmid>
    </source>
</reference>
<dbReference type="AlphaFoldDB" id="A0A5C2H9H9"/>
<keyword evidence="3" id="KW-1185">Reference proteome</keyword>
<dbReference type="RefSeq" id="WP_149615664.1">
    <property type="nucleotide sequence ID" value="NZ_CP043619.1"/>
</dbReference>
<evidence type="ECO:0000313" key="3">
    <source>
        <dbReference type="Proteomes" id="UP000237655"/>
    </source>
</evidence>
<evidence type="ECO:0000259" key="1">
    <source>
        <dbReference type="PROSITE" id="PS50995"/>
    </source>
</evidence>
<dbReference type="GO" id="GO:0006950">
    <property type="term" value="P:response to stress"/>
    <property type="evidence" value="ECO:0007669"/>
    <property type="project" value="TreeGrafter"/>
</dbReference>
<dbReference type="Gene3D" id="1.10.10.10">
    <property type="entry name" value="Winged helix-like DNA-binding domain superfamily/Winged helix DNA-binding domain"/>
    <property type="match status" value="1"/>
</dbReference>
<dbReference type="InterPro" id="IPR000835">
    <property type="entry name" value="HTH_MarR-typ"/>
</dbReference>
<dbReference type="EMBL" id="CP043619">
    <property type="protein sequence ID" value="QEP30449.1"/>
    <property type="molecule type" value="Genomic_DNA"/>
</dbReference>
<proteinExistence type="predicted"/>
<dbReference type="InterPro" id="IPR039422">
    <property type="entry name" value="MarR/SlyA-like"/>
</dbReference>
<name>A0A5C2H9H9_9RHOB</name>
<organism evidence="2 3">
    <name type="scientific">Pukyongiella litopenaei</name>
    <dbReference type="NCBI Taxonomy" id="2605946"/>
    <lineage>
        <taxon>Bacteria</taxon>
        <taxon>Pseudomonadati</taxon>
        <taxon>Pseudomonadota</taxon>
        <taxon>Alphaproteobacteria</taxon>
        <taxon>Rhodobacterales</taxon>
        <taxon>Paracoccaceae</taxon>
        <taxon>Pukyongiella</taxon>
    </lineage>
</organism>
<evidence type="ECO:0000313" key="2">
    <source>
        <dbReference type="EMBL" id="QEP30449.1"/>
    </source>
</evidence>
<dbReference type="PROSITE" id="PS50995">
    <property type="entry name" value="HTH_MARR_2"/>
    <property type="match status" value="1"/>
</dbReference>
<keyword evidence="2" id="KW-0614">Plasmid</keyword>
<protein>
    <submittedName>
        <fullName evidence="2">Winged helix-turn-helix transcriptional regulator</fullName>
    </submittedName>
</protein>
<sequence length="158" mass="18393">MTGPEQKEPIMASEQEMIDFESFLPYYFHLIAEGLSQRFRTILKPHGVTIRRWRILMVLMTSGTCNMTELREKSLIEQSALSRVVDQMERDNLVVRRPKAGDNRIIEVFLTDQGRKSYFDLVPAARTYAESIVDGIPKRERQALLNSLRKILHNLEKN</sequence>
<gene>
    <name evidence="2" type="ORF">C6Y53_19755</name>
</gene>
<dbReference type="PANTHER" id="PTHR33164">
    <property type="entry name" value="TRANSCRIPTIONAL REGULATOR, MARR FAMILY"/>
    <property type="match status" value="1"/>
</dbReference>
<feature type="domain" description="HTH marR-type" evidence="1">
    <location>
        <begin position="21"/>
        <end position="153"/>
    </location>
</feature>
<dbReference type="KEGG" id="thas:C6Y53_19755"/>
<dbReference type="GO" id="GO:0003700">
    <property type="term" value="F:DNA-binding transcription factor activity"/>
    <property type="evidence" value="ECO:0007669"/>
    <property type="project" value="InterPro"/>
</dbReference>